<comment type="caution">
    <text evidence="6">The sequence shown here is derived from an EMBL/GenBank/DDBJ whole genome shotgun (WGS) entry which is preliminary data.</text>
</comment>
<dbReference type="PROSITE" id="PS50127">
    <property type="entry name" value="UBC_2"/>
    <property type="match status" value="1"/>
</dbReference>
<name>A0A9W5T967_BABOV</name>
<dbReference type="Gene3D" id="3.10.110.10">
    <property type="entry name" value="Ubiquitin Conjugating Enzyme"/>
    <property type="match status" value="1"/>
</dbReference>
<keyword evidence="1" id="KW-0808">Transferase</keyword>
<dbReference type="GO" id="GO:0005524">
    <property type="term" value="F:ATP binding"/>
    <property type="evidence" value="ECO:0007669"/>
    <property type="project" value="UniProtKB-UniRule"/>
</dbReference>
<dbReference type="AlphaFoldDB" id="A0A9W5T967"/>
<dbReference type="GO" id="GO:0016740">
    <property type="term" value="F:transferase activity"/>
    <property type="evidence" value="ECO:0007669"/>
    <property type="project" value="UniProtKB-KW"/>
</dbReference>
<evidence type="ECO:0000313" key="6">
    <source>
        <dbReference type="EMBL" id="GFE53572.1"/>
    </source>
</evidence>
<keyword evidence="4" id="KW-0067">ATP-binding</keyword>
<gene>
    <name evidence="6" type="ORF">BaOVIS_009760</name>
</gene>
<dbReference type="Proteomes" id="UP001057455">
    <property type="component" value="Unassembled WGS sequence"/>
</dbReference>
<keyword evidence="7" id="KW-1185">Reference proteome</keyword>
<dbReference type="PROSITE" id="PS00183">
    <property type="entry name" value="UBC_1"/>
    <property type="match status" value="1"/>
</dbReference>
<dbReference type="InterPro" id="IPR023313">
    <property type="entry name" value="UBQ-conjugating_AS"/>
</dbReference>
<dbReference type="InterPro" id="IPR050113">
    <property type="entry name" value="Ub_conjugating_enzyme"/>
</dbReference>
<feature type="active site" description="Glycyl thioester intermediate" evidence="3">
    <location>
        <position position="88"/>
    </location>
</feature>
<evidence type="ECO:0000256" key="3">
    <source>
        <dbReference type="PROSITE-ProRule" id="PRU10133"/>
    </source>
</evidence>
<dbReference type="Pfam" id="PF00179">
    <property type="entry name" value="UQ_con"/>
    <property type="match status" value="1"/>
</dbReference>
<dbReference type="PANTHER" id="PTHR24067">
    <property type="entry name" value="UBIQUITIN-CONJUGATING ENZYME E2"/>
    <property type="match status" value="1"/>
</dbReference>
<dbReference type="FunFam" id="3.10.110.10:FF:000051">
    <property type="entry name" value="ubiquitin-conjugating enzyme E2 R2-like"/>
    <property type="match status" value="1"/>
</dbReference>
<feature type="domain" description="UBC core" evidence="5">
    <location>
        <begin position="4"/>
        <end position="164"/>
    </location>
</feature>
<organism evidence="6 7">
    <name type="scientific">Babesia ovis</name>
    <dbReference type="NCBI Taxonomy" id="5869"/>
    <lineage>
        <taxon>Eukaryota</taxon>
        <taxon>Sar</taxon>
        <taxon>Alveolata</taxon>
        <taxon>Apicomplexa</taxon>
        <taxon>Aconoidasida</taxon>
        <taxon>Piroplasmida</taxon>
        <taxon>Babesiidae</taxon>
        <taxon>Babesia</taxon>
    </lineage>
</organism>
<keyword evidence="2 4" id="KW-0833">Ubl conjugation pathway</keyword>
<dbReference type="SMART" id="SM00212">
    <property type="entry name" value="UBCc"/>
    <property type="match status" value="1"/>
</dbReference>
<reference evidence="6" key="1">
    <citation type="submission" date="2019-12" db="EMBL/GenBank/DDBJ databases">
        <title>Genome sequence of Babesia ovis.</title>
        <authorList>
            <person name="Yamagishi J."/>
            <person name="Sevinc F."/>
            <person name="Xuan X."/>
        </authorList>
    </citation>
    <scope>NUCLEOTIDE SEQUENCE</scope>
    <source>
        <strain evidence="6">Selcuk</strain>
    </source>
</reference>
<proteinExistence type="inferred from homology"/>
<dbReference type="InterPro" id="IPR016135">
    <property type="entry name" value="UBQ-conjugating_enzyme/RWD"/>
</dbReference>
<evidence type="ECO:0000256" key="4">
    <source>
        <dbReference type="RuleBase" id="RU362109"/>
    </source>
</evidence>
<dbReference type="CDD" id="cd23795">
    <property type="entry name" value="UBCc_UBE2G1"/>
    <property type="match status" value="1"/>
</dbReference>
<dbReference type="InterPro" id="IPR000608">
    <property type="entry name" value="UBC"/>
</dbReference>
<dbReference type="EMBL" id="BLIY01000006">
    <property type="protein sequence ID" value="GFE53572.1"/>
    <property type="molecule type" value="Genomic_DNA"/>
</dbReference>
<dbReference type="OrthoDB" id="19692at2759"/>
<protein>
    <submittedName>
        <fullName evidence="6">Ubiquitin-conjugating enzyme subfamily protein</fullName>
    </submittedName>
</protein>
<evidence type="ECO:0000259" key="5">
    <source>
        <dbReference type="PROSITE" id="PS50127"/>
    </source>
</evidence>
<evidence type="ECO:0000313" key="7">
    <source>
        <dbReference type="Proteomes" id="UP001057455"/>
    </source>
</evidence>
<accession>A0A9W5T967</accession>
<dbReference type="SUPFAM" id="SSF54495">
    <property type="entry name" value="UBC-like"/>
    <property type="match status" value="1"/>
</dbReference>
<sequence>MVNIARELLRRQYTELTRGDNCSFSVGLEDDDLFKWRICFQGPYGTPFEGGIFTVILTFPDSFPNEPPQMKFEQKMWHPNIYPDGRVCISILHSPNSDVYNDYESSDERWRPVLSVESIVLSVISMLSEPNIESPANVDAAVELKRDPLAYKKRVQMYARDTVA</sequence>
<evidence type="ECO:0000256" key="2">
    <source>
        <dbReference type="ARBA" id="ARBA00022786"/>
    </source>
</evidence>
<keyword evidence="4" id="KW-0547">Nucleotide-binding</keyword>
<evidence type="ECO:0000256" key="1">
    <source>
        <dbReference type="ARBA" id="ARBA00022679"/>
    </source>
</evidence>
<comment type="similarity">
    <text evidence="4">Belongs to the ubiquitin-conjugating enzyme family.</text>
</comment>